<reference evidence="2 3" key="1">
    <citation type="journal article" date="2024" name="Nat. Commun.">
        <title>Phylogenomics reveals the evolutionary origins of lichenization in chlorophyte algae.</title>
        <authorList>
            <person name="Puginier C."/>
            <person name="Libourel C."/>
            <person name="Otte J."/>
            <person name="Skaloud P."/>
            <person name="Haon M."/>
            <person name="Grisel S."/>
            <person name="Petersen M."/>
            <person name="Berrin J.G."/>
            <person name="Delaux P.M."/>
            <person name="Dal Grande F."/>
            <person name="Keller J."/>
        </authorList>
    </citation>
    <scope>NUCLEOTIDE SEQUENCE [LARGE SCALE GENOMIC DNA]</scope>
    <source>
        <strain evidence="2 3">SAG 2036</strain>
    </source>
</reference>
<comment type="caution">
    <text evidence="2">The sequence shown here is derived from an EMBL/GenBank/DDBJ whole genome shotgun (WGS) entry which is preliminary data.</text>
</comment>
<organism evidence="2 3">
    <name type="scientific">Symbiochloris irregularis</name>
    <dbReference type="NCBI Taxonomy" id="706552"/>
    <lineage>
        <taxon>Eukaryota</taxon>
        <taxon>Viridiplantae</taxon>
        <taxon>Chlorophyta</taxon>
        <taxon>core chlorophytes</taxon>
        <taxon>Trebouxiophyceae</taxon>
        <taxon>Trebouxiales</taxon>
        <taxon>Trebouxiaceae</taxon>
        <taxon>Symbiochloris</taxon>
    </lineage>
</organism>
<sequence length="194" mass="19521">MAFVAPAHVISGTTSATVRSTCPLAVSSRPCSRATASRAARSPVLARSVQRDQEQSEQTQRPLNAALAALAAAQLMFAPFSGPALAALDTSTMPAPLGGAGAKIEGSNLANQSGADALQQLTDVAIPAAESALAKLDTSAAKSAAGELNGLTQQVTNLNERLNSGKGLKDSELKSAVSGIEQQLNAAKATAGLD</sequence>
<gene>
    <name evidence="2" type="ORF">WJX73_000863</name>
</gene>
<evidence type="ECO:0000313" key="3">
    <source>
        <dbReference type="Proteomes" id="UP001465755"/>
    </source>
</evidence>
<dbReference type="EMBL" id="JALJOQ010000066">
    <property type="protein sequence ID" value="KAK9802819.1"/>
    <property type="molecule type" value="Genomic_DNA"/>
</dbReference>
<evidence type="ECO:0008006" key="4">
    <source>
        <dbReference type="Google" id="ProtNLM"/>
    </source>
</evidence>
<accession>A0AAW1P2B6</accession>
<name>A0AAW1P2B6_9CHLO</name>
<proteinExistence type="predicted"/>
<feature type="region of interest" description="Disordered" evidence="1">
    <location>
        <begin position="37"/>
        <end position="59"/>
    </location>
</feature>
<dbReference type="Proteomes" id="UP001465755">
    <property type="component" value="Unassembled WGS sequence"/>
</dbReference>
<dbReference type="AlphaFoldDB" id="A0AAW1P2B6"/>
<protein>
    <recommendedName>
        <fullName evidence="4">Plastid lipid-associated protein/fibrillin conserved domain-containing protein</fullName>
    </recommendedName>
</protein>
<evidence type="ECO:0000256" key="1">
    <source>
        <dbReference type="SAM" id="MobiDB-lite"/>
    </source>
</evidence>
<evidence type="ECO:0000313" key="2">
    <source>
        <dbReference type="EMBL" id="KAK9802819.1"/>
    </source>
</evidence>
<keyword evidence="3" id="KW-1185">Reference proteome</keyword>